<evidence type="ECO:0000313" key="3">
    <source>
        <dbReference type="Proteomes" id="UP000234254"/>
    </source>
</evidence>
<dbReference type="Pfam" id="PF23670">
    <property type="entry name" value="PIGBOS1"/>
    <property type="match status" value="1"/>
</dbReference>
<evidence type="ECO:0000313" key="2">
    <source>
        <dbReference type="EMBL" id="PKY01667.1"/>
    </source>
</evidence>
<evidence type="ECO:0000256" key="1">
    <source>
        <dbReference type="SAM" id="MobiDB-lite"/>
    </source>
</evidence>
<dbReference type="GeneID" id="36545183"/>
<accession>A0A2I1CVL0</accession>
<dbReference type="VEuPathDB" id="FungiDB:P168DRAFT_292757"/>
<proteinExistence type="predicted"/>
<feature type="region of interest" description="Disordered" evidence="1">
    <location>
        <begin position="29"/>
        <end position="72"/>
    </location>
</feature>
<dbReference type="AlphaFoldDB" id="A0A2I1CVL0"/>
<dbReference type="Proteomes" id="UP000234254">
    <property type="component" value="Unassembled WGS sequence"/>
</dbReference>
<comment type="caution">
    <text evidence="2">The sequence shown here is derived from an EMBL/GenBank/DDBJ whole genome shotgun (WGS) entry which is preliminary data.</text>
</comment>
<feature type="compositionally biased region" description="Polar residues" evidence="1">
    <location>
        <begin position="38"/>
        <end position="50"/>
    </location>
</feature>
<dbReference type="OrthoDB" id="4093673at2759"/>
<protein>
    <submittedName>
        <fullName evidence="2">Uncharacterized protein</fullName>
    </submittedName>
</protein>
<organism evidence="2 3">
    <name type="scientific">Aspergillus campestris (strain IBT 28561)</name>
    <dbReference type="NCBI Taxonomy" id="1392248"/>
    <lineage>
        <taxon>Eukaryota</taxon>
        <taxon>Fungi</taxon>
        <taxon>Dikarya</taxon>
        <taxon>Ascomycota</taxon>
        <taxon>Pezizomycotina</taxon>
        <taxon>Eurotiomycetes</taxon>
        <taxon>Eurotiomycetidae</taxon>
        <taxon>Eurotiales</taxon>
        <taxon>Aspergillaceae</taxon>
        <taxon>Aspergillus</taxon>
        <taxon>Aspergillus subgen. Circumdati</taxon>
    </lineage>
</organism>
<dbReference type="InterPro" id="IPR057394">
    <property type="entry name" value="PIGBOS1"/>
</dbReference>
<sequence>MGRNFFPAVFAIGMGIVSGYYTFQPSFQELQSERENTQRPNTTAGQSPDQKTAAAPSPPAPTKEDANAGTNN</sequence>
<gene>
    <name evidence="2" type="ORF">P168DRAFT_292757</name>
</gene>
<name>A0A2I1CVL0_ASPC2</name>
<dbReference type="EMBL" id="MSFM01000011">
    <property type="protein sequence ID" value="PKY01667.1"/>
    <property type="molecule type" value="Genomic_DNA"/>
</dbReference>
<reference evidence="2" key="1">
    <citation type="submission" date="2016-12" db="EMBL/GenBank/DDBJ databases">
        <title>The genomes of Aspergillus section Nigri reveals drivers in fungal speciation.</title>
        <authorList>
            <consortium name="DOE Joint Genome Institute"/>
            <person name="Vesth T.C."/>
            <person name="Nybo J."/>
            <person name="Theobald S."/>
            <person name="Brandl J."/>
            <person name="Frisvad J.C."/>
            <person name="Nielsen K.F."/>
            <person name="Lyhne E.K."/>
            <person name="Kogle M.E."/>
            <person name="Kuo A."/>
            <person name="Riley R."/>
            <person name="Clum A."/>
            <person name="Nolan M."/>
            <person name="Lipzen A."/>
            <person name="Salamov A."/>
            <person name="Henrissat B."/>
            <person name="Wiebenga A."/>
            <person name="De vries R.P."/>
            <person name="Grigoriev I.V."/>
            <person name="Mortensen U.H."/>
            <person name="Andersen M.R."/>
            <person name="Baker S.E."/>
        </authorList>
    </citation>
    <scope>NUCLEOTIDE SEQUENCE</scope>
    <source>
        <strain evidence="2">IBT 28561</strain>
    </source>
</reference>
<keyword evidence="3" id="KW-1185">Reference proteome</keyword>
<dbReference type="RefSeq" id="XP_024690261.1">
    <property type="nucleotide sequence ID" value="XM_024837659.1"/>
</dbReference>